<keyword evidence="6 8" id="KW-0408">Iron</keyword>
<dbReference type="PANTHER" id="PTHR24305">
    <property type="entry name" value="CYTOCHROME P450"/>
    <property type="match status" value="1"/>
</dbReference>
<evidence type="ECO:0000256" key="4">
    <source>
        <dbReference type="ARBA" id="ARBA00022723"/>
    </source>
</evidence>
<keyword evidence="10" id="KW-1185">Reference proteome</keyword>
<dbReference type="EMBL" id="CDHK01000011">
    <property type="protein sequence ID" value="CEJ61390.1"/>
    <property type="molecule type" value="Genomic_DNA"/>
</dbReference>
<keyword evidence="3 8" id="KW-0349">Heme</keyword>
<name>A0A0F7U141_PENBI</name>
<evidence type="ECO:0000256" key="3">
    <source>
        <dbReference type="ARBA" id="ARBA00022617"/>
    </source>
</evidence>
<organism evidence="9 10">
    <name type="scientific">Penicillium brasilianum</name>
    <dbReference type="NCBI Taxonomy" id="104259"/>
    <lineage>
        <taxon>Eukaryota</taxon>
        <taxon>Fungi</taxon>
        <taxon>Dikarya</taxon>
        <taxon>Ascomycota</taxon>
        <taxon>Pezizomycotina</taxon>
        <taxon>Eurotiomycetes</taxon>
        <taxon>Eurotiomycetidae</taxon>
        <taxon>Eurotiales</taxon>
        <taxon>Aspergillaceae</taxon>
        <taxon>Penicillium</taxon>
    </lineage>
</organism>
<dbReference type="PANTHER" id="PTHR24305:SF157">
    <property type="entry name" value="N-ACETYLTRYPTOPHAN 6-HYDROXYLASE IVOC-RELATED"/>
    <property type="match status" value="1"/>
</dbReference>
<dbReference type="Pfam" id="PF00067">
    <property type="entry name" value="p450"/>
    <property type="match status" value="1"/>
</dbReference>
<evidence type="ECO:0000256" key="8">
    <source>
        <dbReference type="PIRSR" id="PIRSR602403-1"/>
    </source>
</evidence>
<sequence length="106" mass="11830">MKGVINEGLRLSGGVGRLARSAPDEALQYMDWTIPPGVILSQSAYFIHMNSDLFPDPHVFDPERWVRAQESGKRLEHIFVPFTKGARQCLGINFSRALPCGFHTCA</sequence>
<reference evidence="10" key="1">
    <citation type="journal article" date="2015" name="Genome Announc.">
        <title>Draft genome sequence of the fungus Penicillium brasilianum MG11.</title>
        <authorList>
            <person name="Horn F."/>
            <person name="Linde J."/>
            <person name="Mattern D.J."/>
            <person name="Walther G."/>
            <person name="Guthke R."/>
            <person name="Brakhage A.A."/>
            <person name="Valiante V."/>
        </authorList>
    </citation>
    <scope>NUCLEOTIDE SEQUENCE [LARGE SCALE GENOMIC DNA]</scope>
    <source>
        <strain evidence="10">MG11</strain>
    </source>
</reference>
<keyword evidence="7" id="KW-0503">Monooxygenase</keyword>
<evidence type="ECO:0000256" key="1">
    <source>
        <dbReference type="ARBA" id="ARBA00001971"/>
    </source>
</evidence>
<proteinExistence type="inferred from homology"/>
<evidence type="ECO:0000313" key="10">
    <source>
        <dbReference type="Proteomes" id="UP000042958"/>
    </source>
</evidence>
<dbReference type="InterPro" id="IPR036396">
    <property type="entry name" value="Cyt_P450_sf"/>
</dbReference>
<dbReference type="SUPFAM" id="SSF48264">
    <property type="entry name" value="Cytochrome P450"/>
    <property type="match status" value="1"/>
</dbReference>
<dbReference type="InterPro" id="IPR001128">
    <property type="entry name" value="Cyt_P450"/>
</dbReference>
<dbReference type="GO" id="GO:0004497">
    <property type="term" value="F:monooxygenase activity"/>
    <property type="evidence" value="ECO:0007669"/>
    <property type="project" value="UniProtKB-KW"/>
</dbReference>
<dbReference type="STRING" id="104259.A0A0F7U141"/>
<keyword evidence="4 8" id="KW-0479">Metal-binding</keyword>
<accession>A0A0F7U141</accession>
<dbReference type="InterPro" id="IPR002403">
    <property type="entry name" value="Cyt_P450_E_grp-IV"/>
</dbReference>
<gene>
    <name evidence="9" type="ORF">PMG11_09925</name>
</gene>
<keyword evidence="5" id="KW-0560">Oxidoreductase</keyword>
<dbReference type="GO" id="GO:0043386">
    <property type="term" value="P:mycotoxin biosynthetic process"/>
    <property type="evidence" value="ECO:0007669"/>
    <property type="project" value="UniProtKB-ARBA"/>
</dbReference>
<evidence type="ECO:0000256" key="2">
    <source>
        <dbReference type="ARBA" id="ARBA00010617"/>
    </source>
</evidence>
<comment type="similarity">
    <text evidence="2">Belongs to the cytochrome P450 family.</text>
</comment>
<dbReference type="GO" id="GO:0020037">
    <property type="term" value="F:heme binding"/>
    <property type="evidence" value="ECO:0007669"/>
    <property type="project" value="InterPro"/>
</dbReference>
<evidence type="ECO:0008006" key="11">
    <source>
        <dbReference type="Google" id="ProtNLM"/>
    </source>
</evidence>
<dbReference type="GO" id="GO:0016705">
    <property type="term" value="F:oxidoreductase activity, acting on paired donors, with incorporation or reduction of molecular oxygen"/>
    <property type="evidence" value="ECO:0007669"/>
    <property type="project" value="InterPro"/>
</dbReference>
<dbReference type="AlphaFoldDB" id="A0A0F7U141"/>
<evidence type="ECO:0000313" key="9">
    <source>
        <dbReference type="EMBL" id="CEJ61390.1"/>
    </source>
</evidence>
<evidence type="ECO:0000256" key="7">
    <source>
        <dbReference type="ARBA" id="ARBA00023033"/>
    </source>
</evidence>
<feature type="binding site" description="axial binding residue" evidence="8">
    <location>
        <position position="89"/>
    </location>
    <ligand>
        <name>heme</name>
        <dbReference type="ChEBI" id="CHEBI:30413"/>
    </ligand>
    <ligandPart>
        <name>Fe</name>
        <dbReference type="ChEBI" id="CHEBI:18248"/>
    </ligandPart>
</feature>
<dbReference type="OrthoDB" id="4364978at2759"/>
<evidence type="ECO:0000256" key="5">
    <source>
        <dbReference type="ARBA" id="ARBA00023002"/>
    </source>
</evidence>
<protein>
    <recommendedName>
        <fullName evidence="11">Cytochrome P450</fullName>
    </recommendedName>
</protein>
<dbReference type="InterPro" id="IPR050121">
    <property type="entry name" value="Cytochrome_P450_monoxygenase"/>
</dbReference>
<comment type="cofactor">
    <cofactor evidence="1 8">
        <name>heme</name>
        <dbReference type="ChEBI" id="CHEBI:30413"/>
    </cofactor>
</comment>
<dbReference type="GO" id="GO:0005506">
    <property type="term" value="F:iron ion binding"/>
    <property type="evidence" value="ECO:0007669"/>
    <property type="project" value="InterPro"/>
</dbReference>
<dbReference type="Proteomes" id="UP000042958">
    <property type="component" value="Unassembled WGS sequence"/>
</dbReference>
<evidence type="ECO:0000256" key="6">
    <source>
        <dbReference type="ARBA" id="ARBA00023004"/>
    </source>
</evidence>
<dbReference type="PRINTS" id="PR00465">
    <property type="entry name" value="EP450IV"/>
</dbReference>
<dbReference type="Gene3D" id="1.10.630.10">
    <property type="entry name" value="Cytochrome P450"/>
    <property type="match status" value="1"/>
</dbReference>